<dbReference type="Proteomes" id="UP000520814">
    <property type="component" value="Unassembled WGS sequence"/>
</dbReference>
<name>A0A7W9W8X9_ARMRO</name>
<evidence type="ECO:0000313" key="1">
    <source>
        <dbReference type="EMBL" id="MBB6052726.1"/>
    </source>
</evidence>
<dbReference type="EMBL" id="JACHGW010000004">
    <property type="protein sequence ID" value="MBB6052726.1"/>
    <property type="molecule type" value="Genomic_DNA"/>
</dbReference>
<gene>
    <name evidence="1" type="ORF">HNQ39_004547</name>
</gene>
<sequence>MNITFPRSRAAKAARWCGKTHKWASLFHTLPSAGFSLPAETAGRFSRPAVMPQETPQ</sequence>
<keyword evidence="2" id="KW-1185">Reference proteome</keyword>
<comment type="caution">
    <text evidence="1">The sequence shown here is derived from an EMBL/GenBank/DDBJ whole genome shotgun (WGS) entry which is preliminary data.</text>
</comment>
<evidence type="ECO:0000313" key="2">
    <source>
        <dbReference type="Proteomes" id="UP000520814"/>
    </source>
</evidence>
<accession>A0A7W9W8X9</accession>
<protein>
    <submittedName>
        <fullName evidence="1">Uncharacterized protein</fullName>
    </submittedName>
</protein>
<organism evidence="1 2">
    <name type="scientific">Armatimonas rosea</name>
    <dbReference type="NCBI Taxonomy" id="685828"/>
    <lineage>
        <taxon>Bacteria</taxon>
        <taxon>Bacillati</taxon>
        <taxon>Armatimonadota</taxon>
        <taxon>Armatimonadia</taxon>
        <taxon>Armatimonadales</taxon>
        <taxon>Armatimonadaceae</taxon>
        <taxon>Armatimonas</taxon>
    </lineage>
</organism>
<reference evidence="1 2" key="1">
    <citation type="submission" date="2020-08" db="EMBL/GenBank/DDBJ databases">
        <title>Genomic Encyclopedia of Type Strains, Phase IV (KMG-IV): sequencing the most valuable type-strain genomes for metagenomic binning, comparative biology and taxonomic classification.</title>
        <authorList>
            <person name="Goeker M."/>
        </authorList>
    </citation>
    <scope>NUCLEOTIDE SEQUENCE [LARGE SCALE GENOMIC DNA]</scope>
    <source>
        <strain evidence="1 2">DSM 23562</strain>
    </source>
</reference>
<proteinExistence type="predicted"/>
<dbReference type="AlphaFoldDB" id="A0A7W9W8X9"/>